<dbReference type="InterPro" id="IPR057326">
    <property type="entry name" value="KR_dom"/>
</dbReference>
<dbReference type="Pfam" id="PF13561">
    <property type="entry name" value="adh_short_C2"/>
    <property type="match status" value="1"/>
</dbReference>
<dbReference type="InterPro" id="IPR020904">
    <property type="entry name" value="Sc_DH/Rdtase_CS"/>
</dbReference>
<dbReference type="NCBIfam" id="NF005559">
    <property type="entry name" value="PRK07231.1"/>
    <property type="match status" value="1"/>
</dbReference>
<dbReference type="Proteomes" id="UP001221411">
    <property type="component" value="Unassembled WGS sequence"/>
</dbReference>
<keyword evidence="6" id="KW-1185">Reference proteome</keyword>
<comment type="catalytic activity">
    <reaction evidence="3">
        <text>a (3R)-hydroxyacyl-[ACP] + NADP(+) = a 3-oxoacyl-[ACP] + NADPH + H(+)</text>
        <dbReference type="Rhea" id="RHEA:17397"/>
        <dbReference type="Rhea" id="RHEA-COMP:9916"/>
        <dbReference type="Rhea" id="RHEA-COMP:9945"/>
        <dbReference type="ChEBI" id="CHEBI:15378"/>
        <dbReference type="ChEBI" id="CHEBI:57783"/>
        <dbReference type="ChEBI" id="CHEBI:58349"/>
        <dbReference type="ChEBI" id="CHEBI:78776"/>
        <dbReference type="ChEBI" id="CHEBI:78827"/>
        <dbReference type="EC" id="1.1.1.100"/>
    </reaction>
</comment>
<evidence type="ECO:0000313" key="6">
    <source>
        <dbReference type="Proteomes" id="UP001221411"/>
    </source>
</evidence>
<keyword evidence="3" id="KW-0443">Lipid metabolism</keyword>
<dbReference type="NCBIfam" id="NF009466">
    <property type="entry name" value="PRK12826.1-2"/>
    <property type="match status" value="1"/>
</dbReference>
<comment type="subunit">
    <text evidence="3">Homotetramer.</text>
</comment>
<evidence type="ECO:0000259" key="4">
    <source>
        <dbReference type="SMART" id="SM00822"/>
    </source>
</evidence>
<keyword evidence="2 3" id="KW-0560">Oxidoreductase</keyword>
<dbReference type="PRINTS" id="PR00080">
    <property type="entry name" value="SDRFAMILY"/>
</dbReference>
<accession>A0ABT5EV53</accession>
<evidence type="ECO:0000256" key="1">
    <source>
        <dbReference type="ARBA" id="ARBA00006484"/>
    </source>
</evidence>
<evidence type="ECO:0000256" key="3">
    <source>
        <dbReference type="RuleBase" id="RU366074"/>
    </source>
</evidence>
<feature type="domain" description="Ketoreductase" evidence="4">
    <location>
        <begin position="7"/>
        <end position="192"/>
    </location>
</feature>
<dbReference type="RefSeq" id="WP_271923515.1">
    <property type="nucleotide sequence ID" value="NZ_JAQNDO010000001.1"/>
</dbReference>
<organism evidence="5 6">
    <name type="scientific">Polyangium mundeleinium</name>
    <dbReference type="NCBI Taxonomy" id="2995306"/>
    <lineage>
        <taxon>Bacteria</taxon>
        <taxon>Pseudomonadati</taxon>
        <taxon>Myxococcota</taxon>
        <taxon>Polyangia</taxon>
        <taxon>Polyangiales</taxon>
        <taxon>Polyangiaceae</taxon>
        <taxon>Polyangium</taxon>
    </lineage>
</organism>
<keyword evidence="3" id="KW-0275">Fatty acid biosynthesis</keyword>
<dbReference type="InterPro" id="IPR002347">
    <property type="entry name" value="SDR_fam"/>
</dbReference>
<dbReference type="PROSITE" id="PS00061">
    <property type="entry name" value="ADH_SHORT"/>
    <property type="match status" value="1"/>
</dbReference>
<gene>
    <name evidence="5" type="primary">fabG</name>
    <name evidence="5" type="ORF">POL67_30570</name>
</gene>
<comment type="caution">
    <text evidence="5">The sequence shown here is derived from an EMBL/GenBank/DDBJ whole genome shotgun (WGS) entry which is preliminary data.</text>
</comment>
<dbReference type="InterPro" id="IPR036291">
    <property type="entry name" value="NAD(P)-bd_dom_sf"/>
</dbReference>
<comment type="similarity">
    <text evidence="1 3">Belongs to the short-chain dehydrogenases/reductases (SDR) family.</text>
</comment>
<dbReference type="InterPro" id="IPR050259">
    <property type="entry name" value="SDR"/>
</dbReference>
<keyword evidence="3" id="KW-0276">Fatty acid metabolism</keyword>
<dbReference type="Gene3D" id="3.40.50.720">
    <property type="entry name" value="NAD(P)-binding Rossmann-like Domain"/>
    <property type="match status" value="1"/>
</dbReference>
<dbReference type="EC" id="1.1.1.100" evidence="3"/>
<dbReference type="PRINTS" id="PR00081">
    <property type="entry name" value="GDHRDH"/>
</dbReference>
<dbReference type="GO" id="GO:0004316">
    <property type="term" value="F:3-oxoacyl-[acyl-carrier-protein] reductase (NADPH) activity"/>
    <property type="evidence" value="ECO:0007669"/>
    <property type="project" value="UniProtKB-EC"/>
</dbReference>
<proteinExistence type="inferred from homology"/>
<dbReference type="EMBL" id="JAQNDO010000001">
    <property type="protein sequence ID" value="MDC0745715.1"/>
    <property type="molecule type" value="Genomic_DNA"/>
</dbReference>
<comment type="pathway">
    <text evidence="3">Lipid metabolism; fatty acid biosynthesis.</text>
</comment>
<keyword evidence="3" id="KW-0444">Lipid biosynthesis</keyword>
<evidence type="ECO:0000313" key="5">
    <source>
        <dbReference type="EMBL" id="MDC0745715.1"/>
    </source>
</evidence>
<dbReference type="CDD" id="cd05333">
    <property type="entry name" value="BKR_SDR_c"/>
    <property type="match status" value="1"/>
</dbReference>
<sequence>MFGLSGKVALVTGASRGIGRATAEALAAQGAYVVVNYVRGEEEARRVVQAIEERGGKAEALGFDVADMQATDEAIAALAKRLGRLDILVANAGIAVDNLVLRVKEEEIDRVFAVNVKGAIGCARAVIKPMMRARTGRIVFLSSIVGEMGNAGQAVYAASKAALLGLSKTLAREYASRSITVNVVAPGFIDTDMTSSLGAEVKEGMLKAIPLGRTGKPEEVAAAVAFLCSDAASYITGETIRVNGGMYM</sequence>
<dbReference type="NCBIfam" id="TIGR01830">
    <property type="entry name" value="3oxo_ACP_reduc"/>
    <property type="match status" value="1"/>
</dbReference>
<comment type="function">
    <text evidence="3">Catalyzes the NADPH-dependent reduction of beta-ketoacyl-ACP substrates to beta-hydroxyacyl-ACP products, the first reductive step in the elongation cycle of fatty acid biosynthesis.</text>
</comment>
<protein>
    <recommendedName>
        <fullName evidence="3">3-oxoacyl-[acyl-carrier-protein] reductase</fullName>
        <ecNumber evidence="3">1.1.1.100</ecNumber>
    </recommendedName>
</protein>
<dbReference type="SMART" id="SM00822">
    <property type="entry name" value="PKS_KR"/>
    <property type="match status" value="1"/>
</dbReference>
<reference evidence="5 6" key="1">
    <citation type="submission" date="2022-11" db="EMBL/GenBank/DDBJ databases">
        <title>Minimal conservation of predation-associated metabolite biosynthetic gene clusters underscores biosynthetic potential of Myxococcota including descriptions for ten novel species: Archangium lansinium sp. nov., Myxococcus landrumus sp. nov., Nannocystis bai.</title>
        <authorList>
            <person name="Ahearne A."/>
            <person name="Stevens C."/>
            <person name="Dowd S."/>
        </authorList>
    </citation>
    <scope>NUCLEOTIDE SEQUENCE [LARGE SCALE GENOMIC DNA]</scope>
    <source>
        <strain evidence="5 6">RJM3</strain>
    </source>
</reference>
<dbReference type="InterPro" id="IPR011284">
    <property type="entry name" value="3oxo_ACP_reduc"/>
</dbReference>
<dbReference type="PANTHER" id="PTHR42879:SF2">
    <property type="entry name" value="3-OXOACYL-[ACYL-CARRIER-PROTEIN] REDUCTASE FABG"/>
    <property type="match status" value="1"/>
</dbReference>
<name>A0ABT5EV53_9BACT</name>
<evidence type="ECO:0000256" key="2">
    <source>
        <dbReference type="ARBA" id="ARBA00023002"/>
    </source>
</evidence>
<dbReference type="SUPFAM" id="SSF51735">
    <property type="entry name" value="NAD(P)-binding Rossmann-fold domains"/>
    <property type="match status" value="1"/>
</dbReference>
<keyword evidence="3" id="KW-0521">NADP</keyword>
<dbReference type="PANTHER" id="PTHR42879">
    <property type="entry name" value="3-OXOACYL-(ACYL-CARRIER-PROTEIN) REDUCTASE"/>
    <property type="match status" value="1"/>
</dbReference>